<dbReference type="Pfam" id="PF07697">
    <property type="entry name" value="7TMR-HDED"/>
    <property type="match status" value="1"/>
</dbReference>
<dbReference type="SUPFAM" id="SSF109604">
    <property type="entry name" value="HD-domain/PDEase-like"/>
    <property type="match status" value="1"/>
</dbReference>
<gene>
    <name evidence="3" type="ORF">MUN68_009875</name>
</gene>
<protein>
    <submittedName>
        <fullName evidence="3">HDIG domain-containing protein</fullName>
    </submittedName>
</protein>
<dbReference type="SMART" id="SM00471">
    <property type="entry name" value="HDc"/>
    <property type="match status" value="1"/>
</dbReference>
<dbReference type="Proteomes" id="UP001202717">
    <property type="component" value="Chromosome"/>
</dbReference>
<dbReference type="InterPro" id="IPR006675">
    <property type="entry name" value="HDIG_dom"/>
</dbReference>
<reference evidence="3 4" key="1">
    <citation type="submission" date="2023-01" db="EMBL/GenBank/DDBJ databases">
        <title>Psychroserpens ponticola sp. nov., isolated from seawater.</title>
        <authorList>
            <person name="Kristyanto S."/>
            <person name="Jung J."/>
            <person name="Kim J.M."/>
            <person name="Jeon C.O."/>
        </authorList>
    </citation>
    <scope>NUCLEOTIDE SEQUENCE [LARGE SCALE GENOMIC DNA]</scope>
    <source>
        <strain evidence="3 4">MSW6</strain>
    </source>
</reference>
<dbReference type="PROSITE" id="PS51831">
    <property type="entry name" value="HD"/>
    <property type="match status" value="1"/>
</dbReference>
<dbReference type="Pfam" id="PF07698">
    <property type="entry name" value="7TM-7TMR_HD"/>
    <property type="match status" value="1"/>
</dbReference>
<dbReference type="InterPro" id="IPR006674">
    <property type="entry name" value="HD_domain"/>
</dbReference>
<dbReference type="Pfam" id="PF01966">
    <property type="entry name" value="HD"/>
    <property type="match status" value="1"/>
</dbReference>
<dbReference type="InterPro" id="IPR011624">
    <property type="entry name" value="Metal-dep_PHydrolase_7TM_extra"/>
</dbReference>
<feature type="transmembrane region" description="Helical" evidence="1">
    <location>
        <begin position="264"/>
        <end position="284"/>
    </location>
</feature>
<evidence type="ECO:0000259" key="2">
    <source>
        <dbReference type="PROSITE" id="PS51831"/>
    </source>
</evidence>
<organism evidence="3 4">
    <name type="scientific">Psychroserpens ponticola</name>
    <dbReference type="NCBI Taxonomy" id="2932268"/>
    <lineage>
        <taxon>Bacteria</taxon>
        <taxon>Pseudomonadati</taxon>
        <taxon>Bacteroidota</taxon>
        <taxon>Flavobacteriia</taxon>
        <taxon>Flavobacteriales</taxon>
        <taxon>Flavobacteriaceae</taxon>
        <taxon>Psychroserpens</taxon>
    </lineage>
</organism>
<name>A0ABY7RUD1_9FLAO</name>
<feature type="transmembrane region" description="Helical" evidence="1">
    <location>
        <begin position="365"/>
        <end position="384"/>
    </location>
</feature>
<dbReference type="EMBL" id="CP116221">
    <property type="protein sequence ID" value="WCO00377.1"/>
    <property type="molecule type" value="Genomic_DNA"/>
</dbReference>
<sequence>MEDLINKWYKNHSLFYKVLLFLSTTFLIVYLFPKSGKFKYNFDKGKPWQSENLYAPFDFAIKKSFEEIDEEEQDIKDASPIYFDIKTKTKFEVLEMYALNFENKFSDTIPKKRVLYDVGKSAVETLYGYGVLDEDYKYPENKNIILVEDQKLISRTTFDQLTKIDEFRTILEDALIYNDLSSYKTTFVSLFFDIVKSNVSINSSLTDNALQEELNSISTVRGSIEKETLIISKGEIVEGNKYDILKSLETEYESQVWNASNYNLVLFAYALLVALALLMLLLFLRKYRIEVFLDNTKVTFIFFNILLMILLTTLIIKYNSSQVYVIPLCILPLVLKAFFDARLGLFAHVLTVLLLGFIVPNSYEYMFLQIIAGIVTILTVSELYKRANLFISVGQITLIYIIAYFAFFVIHEGNITNLKLETFGLFILCGLATLFVQPLIYIYEKLFGLVSDVSLLELSDTNTKLLKELSNKAPGTFHHSLNVANLAEASANEIGANAMLVRVGALYHDIGKMKSPTYFTENQATGINPHDELSSKESSKIIIDHVIDGIEIAKKNNLPDRVIDFIRTHHGTSMVYYFYMKEKALNENTSEDDFRYPGPKPYSKETAILMMCDSVEAASKSLKEPSSSKIDKFVESIIAKQMDDGQFLNANITFKEIQSIKKVLKTKLANIFHLRIEYPE</sequence>
<dbReference type="InterPro" id="IPR011621">
    <property type="entry name" value="Metal-dep_PHydrolase_7TM_intra"/>
</dbReference>
<keyword evidence="1" id="KW-0812">Transmembrane</keyword>
<dbReference type="InterPro" id="IPR003607">
    <property type="entry name" value="HD/PDEase_dom"/>
</dbReference>
<dbReference type="PANTHER" id="PTHR36442:SF1">
    <property type="entry name" value="CYCLIC-DI-AMP PHOSPHODIESTERASE PGPH"/>
    <property type="match status" value="1"/>
</dbReference>
<dbReference type="Gene3D" id="1.10.3210.10">
    <property type="entry name" value="Hypothetical protein af1432"/>
    <property type="match status" value="1"/>
</dbReference>
<feature type="domain" description="HD" evidence="2">
    <location>
        <begin position="476"/>
        <end position="618"/>
    </location>
</feature>
<feature type="transmembrane region" description="Helical" evidence="1">
    <location>
        <begin position="296"/>
        <end position="316"/>
    </location>
</feature>
<dbReference type="RefSeq" id="WP_249997147.1">
    <property type="nucleotide sequence ID" value="NZ_CP116221.1"/>
</dbReference>
<evidence type="ECO:0000256" key="1">
    <source>
        <dbReference type="SAM" id="Phobius"/>
    </source>
</evidence>
<feature type="transmembrane region" description="Helical" evidence="1">
    <location>
        <begin position="14"/>
        <end position="32"/>
    </location>
</feature>
<dbReference type="NCBIfam" id="TIGR00277">
    <property type="entry name" value="HDIG"/>
    <property type="match status" value="1"/>
</dbReference>
<evidence type="ECO:0000313" key="3">
    <source>
        <dbReference type="EMBL" id="WCO00377.1"/>
    </source>
</evidence>
<keyword evidence="1" id="KW-1133">Transmembrane helix</keyword>
<dbReference type="CDD" id="cd00077">
    <property type="entry name" value="HDc"/>
    <property type="match status" value="1"/>
</dbReference>
<evidence type="ECO:0000313" key="4">
    <source>
        <dbReference type="Proteomes" id="UP001202717"/>
    </source>
</evidence>
<feature type="transmembrane region" description="Helical" evidence="1">
    <location>
        <begin position="422"/>
        <end position="443"/>
    </location>
</feature>
<dbReference type="PANTHER" id="PTHR36442">
    <property type="entry name" value="CYCLIC-DI-AMP PHOSPHODIESTERASE PGPH"/>
    <property type="match status" value="1"/>
</dbReference>
<dbReference type="InterPro" id="IPR052722">
    <property type="entry name" value="PgpH_phosphodiesterase"/>
</dbReference>
<feature type="transmembrane region" description="Helical" evidence="1">
    <location>
        <begin position="389"/>
        <end position="410"/>
    </location>
</feature>
<feature type="transmembrane region" description="Helical" evidence="1">
    <location>
        <begin position="322"/>
        <end position="338"/>
    </location>
</feature>
<keyword evidence="1" id="KW-0472">Membrane</keyword>
<accession>A0ABY7RUD1</accession>
<keyword evidence="4" id="KW-1185">Reference proteome</keyword>
<proteinExistence type="predicted"/>